<dbReference type="InterPro" id="IPR029062">
    <property type="entry name" value="Class_I_gatase-like"/>
</dbReference>
<dbReference type="Pfam" id="PF08518">
    <property type="entry name" value="GIT_SHD"/>
    <property type="match status" value="2"/>
</dbReference>
<evidence type="ECO:0000256" key="4">
    <source>
        <dbReference type="SAM" id="MobiDB-lite"/>
    </source>
</evidence>
<feature type="compositionally biased region" description="Pro residues" evidence="4">
    <location>
        <begin position="394"/>
        <end position="405"/>
    </location>
</feature>
<dbReference type="PANTHER" id="PTHR21601">
    <property type="entry name" value="SPA2 PROTEIN"/>
    <property type="match status" value="1"/>
</dbReference>
<feature type="compositionally biased region" description="Polar residues" evidence="4">
    <location>
        <begin position="155"/>
        <end position="166"/>
    </location>
</feature>
<dbReference type="AlphaFoldDB" id="A0A0L0SAC5"/>
<dbReference type="PRINTS" id="PR00097">
    <property type="entry name" value="ANTSNTHASEII"/>
</dbReference>
<evidence type="ECO:0000259" key="5">
    <source>
        <dbReference type="SMART" id="SM00555"/>
    </source>
</evidence>
<feature type="region of interest" description="Disordered" evidence="4">
    <location>
        <begin position="1"/>
        <end position="28"/>
    </location>
</feature>
<dbReference type="InterPro" id="IPR039892">
    <property type="entry name" value="Spa2/Sph1"/>
</dbReference>
<feature type="compositionally biased region" description="Pro residues" evidence="4">
    <location>
        <begin position="12"/>
        <end position="25"/>
    </location>
</feature>
<feature type="compositionally biased region" description="Polar residues" evidence="4">
    <location>
        <begin position="193"/>
        <end position="205"/>
    </location>
</feature>
<feature type="compositionally biased region" description="Low complexity" evidence="4">
    <location>
        <begin position="1"/>
        <end position="11"/>
    </location>
</feature>
<reference evidence="7" key="2">
    <citation type="submission" date="2009-11" db="EMBL/GenBank/DDBJ databases">
        <title>The Genome Sequence of Allomyces macrogynus strain ATCC 38327.</title>
        <authorList>
            <consortium name="The Broad Institute Genome Sequencing Platform"/>
            <person name="Russ C."/>
            <person name="Cuomo C."/>
            <person name="Shea T."/>
            <person name="Young S.K."/>
            <person name="Zeng Q."/>
            <person name="Koehrsen M."/>
            <person name="Haas B."/>
            <person name="Borodovsky M."/>
            <person name="Guigo R."/>
            <person name="Alvarado L."/>
            <person name="Berlin A."/>
            <person name="Borenstein D."/>
            <person name="Chen Z."/>
            <person name="Engels R."/>
            <person name="Freedman E."/>
            <person name="Gellesch M."/>
            <person name="Goldberg J."/>
            <person name="Griggs A."/>
            <person name="Gujja S."/>
            <person name="Heiman D."/>
            <person name="Hepburn T."/>
            <person name="Howarth C."/>
            <person name="Jen D."/>
            <person name="Larson L."/>
            <person name="Lewis B."/>
            <person name="Mehta T."/>
            <person name="Park D."/>
            <person name="Pearson M."/>
            <person name="Roberts A."/>
            <person name="Saif S."/>
            <person name="Shenoy N."/>
            <person name="Sisk P."/>
            <person name="Stolte C."/>
            <person name="Sykes S."/>
            <person name="Walk T."/>
            <person name="White J."/>
            <person name="Yandava C."/>
            <person name="Burger G."/>
            <person name="Gray M.W."/>
            <person name="Holland P.W.H."/>
            <person name="King N."/>
            <person name="Lang F.B.F."/>
            <person name="Roger A.J."/>
            <person name="Ruiz-Trillo I."/>
            <person name="Lander E."/>
            <person name="Nusbaum C."/>
        </authorList>
    </citation>
    <scope>NUCLEOTIDE SEQUENCE [LARGE SCALE GENOMIC DNA]</scope>
    <source>
        <strain evidence="7">ATCC 38327</strain>
    </source>
</reference>
<feature type="domain" description="GIT Spa2 homology (SHD)" evidence="5">
    <location>
        <begin position="59"/>
        <end position="89"/>
    </location>
</feature>
<feature type="compositionally biased region" description="Pro residues" evidence="4">
    <location>
        <begin position="364"/>
        <end position="379"/>
    </location>
</feature>
<feature type="region of interest" description="Disordered" evidence="4">
    <location>
        <begin position="46"/>
        <end position="68"/>
    </location>
</feature>
<keyword evidence="3" id="KW-0175">Coiled coil</keyword>
<evidence type="ECO:0000313" key="6">
    <source>
        <dbReference type="EMBL" id="KNE59350.1"/>
    </source>
</evidence>
<evidence type="ECO:0000256" key="3">
    <source>
        <dbReference type="SAM" id="Coils"/>
    </source>
</evidence>
<dbReference type="OrthoDB" id="5588096at2759"/>
<dbReference type="Proteomes" id="UP000054350">
    <property type="component" value="Unassembled WGS sequence"/>
</dbReference>
<feature type="region of interest" description="Disordered" evidence="4">
    <location>
        <begin position="146"/>
        <end position="217"/>
    </location>
</feature>
<dbReference type="VEuPathDB" id="FungiDB:AMAG_03648"/>
<feature type="region of interest" description="Disordered" evidence="4">
    <location>
        <begin position="336"/>
        <end position="407"/>
    </location>
</feature>
<feature type="compositionally biased region" description="Low complexity" evidence="4">
    <location>
        <begin position="48"/>
        <end position="57"/>
    </location>
</feature>
<keyword evidence="1" id="KW-0677">Repeat</keyword>
<dbReference type="GO" id="GO:0005078">
    <property type="term" value="F:MAP-kinase scaffold activity"/>
    <property type="evidence" value="ECO:0007669"/>
    <property type="project" value="TreeGrafter"/>
</dbReference>
<proteinExistence type="predicted"/>
<dbReference type="InterPro" id="IPR006221">
    <property type="entry name" value="TrpG/PapA_dom"/>
</dbReference>
<protein>
    <recommendedName>
        <fullName evidence="5">GIT Spa2 homology (SHD) domain-containing protein</fullName>
    </recommendedName>
</protein>
<feature type="compositionally biased region" description="Low complexity" evidence="4">
    <location>
        <begin position="338"/>
        <end position="363"/>
    </location>
</feature>
<feature type="domain" description="GIT Spa2 homology (SHD)" evidence="5">
    <location>
        <begin position="108"/>
        <end position="138"/>
    </location>
</feature>
<dbReference type="PROSITE" id="PS51273">
    <property type="entry name" value="GATASE_TYPE_1"/>
    <property type="match status" value="1"/>
</dbReference>
<dbReference type="STRING" id="578462.A0A0L0SAC5"/>
<keyword evidence="7" id="KW-1185">Reference proteome</keyword>
<dbReference type="PRINTS" id="PR00096">
    <property type="entry name" value="GATASE"/>
</dbReference>
<sequence length="695" mass="76364">MSSSLGAASPAHPSPSMSPAPPPGSPQFELALQYYQGLGQFLEHSDRSQLSISQQRQSARDKLSRLSKQQFQELSTDVYDEMSRRVRNDPNEPFLPVRNDLHPKRNQARQKLATLPKNRFKDLAADVFFQLEYRYPGLMEAADAAASGAAHGTPPQESHAPSSMSRVMNVDKPQPPTPSLQRQPADDLAGFLPSSTVGQQPQQSDGMPADPSAANGPVTEGLRIEYEEKLLNMSKTITQLETNLRNIEQEKIRPLKQQLDDLSVNNHHLDLALQAARDEARQANAEAQVNRDRVQQMQSDAERLVGQLKSMRAENEDLRRQHDADQQLIRDLQDQLRRGPQQQPQQPQQQQQQPTPPQQYQQQPLPPMPQYQTPSPPQSQAPASIVSPRMGPSGAPPSGPAPPQPRVEDEYVETINKMKSSITALERAEDYYFDLQQQESALVGPVAVANGSGGADANAKAPAPVVKTYTNLPTLQSANAIYNLTPAKGTDVTLLIDNYDSFVFNVYQYLCQEGANVVVYRNDQVTLDEIKKLNLKNIVISPGPGHPADSGISLAVIKEFAGKLPILGVCLGEQAMFHLYGGTVTYAGTLLQSMRTGSMDTEFQTTVATITTIVRQLTGACRGTFAQAATPPAVRERGMDVLYRLIASNRHLNDLGTAMAHDSNFQPSKQNLASAAYEVAKYTKELVSLLDEVQA</sequence>
<keyword evidence="2" id="KW-0315">Glutamine amidotransferase</keyword>
<feature type="region of interest" description="Disordered" evidence="4">
    <location>
        <begin position="86"/>
        <end position="105"/>
    </location>
</feature>
<dbReference type="PANTHER" id="PTHR21601:SF0">
    <property type="entry name" value="PROTEIN SPA2-RELATED"/>
    <property type="match status" value="1"/>
</dbReference>
<dbReference type="OMA" id="MADIGSM"/>
<dbReference type="Pfam" id="PF00117">
    <property type="entry name" value="GATase"/>
    <property type="match status" value="1"/>
</dbReference>
<evidence type="ECO:0000256" key="2">
    <source>
        <dbReference type="ARBA" id="ARBA00022962"/>
    </source>
</evidence>
<dbReference type="SMART" id="SM00555">
    <property type="entry name" value="GIT"/>
    <property type="match status" value="2"/>
</dbReference>
<dbReference type="Pfam" id="PF12205">
    <property type="entry name" value="GIT1_C"/>
    <property type="match status" value="1"/>
</dbReference>
<dbReference type="InterPro" id="IPR013724">
    <property type="entry name" value="GIT_SHD"/>
</dbReference>
<accession>A0A0L0SAC5</accession>
<dbReference type="CDD" id="cd01743">
    <property type="entry name" value="GATase1_Anthranilate_Synthase"/>
    <property type="match status" value="1"/>
</dbReference>
<dbReference type="NCBIfam" id="TIGR00566">
    <property type="entry name" value="trpG_papA"/>
    <property type="match status" value="1"/>
</dbReference>
<evidence type="ECO:0000256" key="1">
    <source>
        <dbReference type="ARBA" id="ARBA00022737"/>
    </source>
</evidence>
<dbReference type="eggNOG" id="KOG0026">
    <property type="taxonomic scope" value="Eukaryota"/>
</dbReference>
<dbReference type="SUPFAM" id="SSF52317">
    <property type="entry name" value="Class I glutamine amidotransferase-like"/>
    <property type="match status" value="1"/>
</dbReference>
<gene>
    <name evidence="6" type="ORF">AMAG_03648</name>
</gene>
<organism evidence="6 7">
    <name type="scientific">Allomyces macrogynus (strain ATCC 38327)</name>
    <name type="common">Allomyces javanicus var. macrogynus</name>
    <dbReference type="NCBI Taxonomy" id="578462"/>
    <lineage>
        <taxon>Eukaryota</taxon>
        <taxon>Fungi</taxon>
        <taxon>Fungi incertae sedis</taxon>
        <taxon>Blastocladiomycota</taxon>
        <taxon>Blastocladiomycetes</taxon>
        <taxon>Blastocladiales</taxon>
        <taxon>Blastocladiaceae</taxon>
        <taxon>Allomyces</taxon>
    </lineage>
</organism>
<dbReference type="EMBL" id="GG745334">
    <property type="protein sequence ID" value="KNE59350.1"/>
    <property type="molecule type" value="Genomic_DNA"/>
</dbReference>
<dbReference type="InterPro" id="IPR017926">
    <property type="entry name" value="GATASE"/>
</dbReference>
<feature type="coiled-coil region" evidence="3">
    <location>
        <begin position="223"/>
        <end position="335"/>
    </location>
</feature>
<reference evidence="6 7" key="1">
    <citation type="submission" date="2009-11" db="EMBL/GenBank/DDBJ databases">
        <title>Annotation of Allomyces macrogynus ATCC 38327.</title>
        <authorList>
            <consortium name="The Broad Institute Genome Sequencing Platform"/>
            <person name="Russ C."/>
            <person name="Cuomo C."/>
            <person name="Burger G."/>
            <person name="Gray M.W."/>
            <person name="Holland P.W.H."/>
            <person name="King N."/>
            <person name="Lang F.B.F."/>
            <person name="Roger A.J."/>
            <person name="Ruiz-Trillo I."/>
            <person name="Young S.K."/>
            <person name="Zeng Q."/>
            <person name="Gargeya S."/>
            <person name="Fitzgerald M."/>
            <person name="Haas B."/>
            <person name="Abouelleil A."/>
            <person name="Alvarado L."/>
            <person name="Arachchi H.M."/>
            <person name="Berlin A."/>
            <person name="Chapman S.B."/>
            <person name="Gearin G."/>
            <person name="Goldberg J."/>
            <person name="Griggs A."/>
            <person name="Gujja S."/>
            <person name="Hansen M."/>
            <person name="Heiman D."/>
            <person name="Howarth C."/>
            <person name="Larimer J."/>
            <person name="Lui A."/>
            <person name="MacDonald P.J.P."/>
            <person name="McCowen C."/>
            <person name="Montmayeur A."/>
            <person name="Murphy C."/>
            <person name="Neiman D."/>
            <person name="Pearson M."/>
            <person name="Priest M."/>
            <person name="Roberts A."/>
            <person name="Saif S."/>
            <person name="Shea T."/>
            <person name="Sisk P."/>
            <person name="Stolte C."/>
            <person name="Sykes S."/>
            <person name="Wortman J."/>
            <person name="Nusbaum C."/>
            <person name="Birren B."/>
        </authorList>
    </citation>
    <scope>NUCLEOTIDE SEQUENCE [LARGE SCALE GENOMIC DNA]</scope>
    <source>
        <strain evidence="6 7">ATCC 38327</strain>
    </source>
</reference>
<evidence type="ECO:0000313" key="7">
    <source>
        <dbReference type="Proteomes" id="UP000054350"/>
    </source>
</evidence>
<dbReference type="Gene3D" id="3.40.50.880">
    <property type="match status" value="1"/>
</dbReference>
<name>A0A0L0SAC5_ALLM3</name>
<dbReference type="InterPro" id="IPR022018">
    <property type="entry name" value="GIT1_C"/>
</dbReference>